<evidence type="ECO:0000313" key="2">
    <source>
        <dbReference type="EMBL" id="CCJ34990.1"/>
    </source>
</evidence>
<dbReference type="HOGENOM" id="CLU_062566_0_0_2"/>
<keyword evidence="2" id="KW-0808">Transferase</keyword>
<evidence type="ECO:0000256" key="1">
    <source>
        <dbReference type="SAM" id="Phobius"/>
    </source>
</evidence>
<feature type="transmembrane region" description="Helical" evidence="1">
    <location>
        <begin position="66"/>
        <end position="87"/>
    </location>
</feature>
<organism evidence="2 3">
    <name type="scientific">Methanoculleus bourgensis (strain ATCC 43281 / DSM 3045 / OCM 15 / MS2)</name>
    <name type="common">Methanogenium bourgense</name>
    <dbReference type="NCBI Taxonomy" id="1201294"/>
    <lineage>
        <taxon>Archaea</taxon>
        <taxon>Methanobacteriati</taxon>
        <taxon>Methanobacteriota</taxon>
        <taxon>Stenosarchaea group</taxon>
        <taxon>Methanomicrobia</taxon>
        <taxon>Methanomicrobiales</taxon>
        <taxon>Methanomicrobiaceae</taxon>
        <taxon>Methanoculleus</taxon>
    </lineage>
</organism>
<reference evidence="3" key="1">
    <citation type="journal article" date="2012" name="J. Bacteriol.">
        <title>Complete genome sequence of the hydrogenotrophic, methanogenic archaeon Methanoculleus bourgensis strain MS2T, isolated from a sewage sludge digester.</title>
        <authorList>
            <person name="Maus I."/>
            <person name="Wibberg D."/>
            <person name="Stantscheff R."/>
            <person name="Eikmeyer F.G."/>
            <person name="Seffner A."/>
            <person name="Boelter J."/>
            <person name="Szczepanowski R."/>
            <person name="Blom J."/>
            <person name="Jaenicke S."/>
            <person name="Konig H."/>
            <person name="Puhler A."/>
            <person name="Schluter A."/>
        </authorList>
    </citation>
    <scope>NUCLEOTIDE SEQUENCE [LARGE SCALE GENOMIC DNA]</scope>
    <source>
        <strain evidence="3">ATCC 43281 / DSM 3045 / OCM 15 / MS2</strain>
    </source>
</reference>
<protein>
    <submittedName>
        <fullName evidence="2">Protein kinase</fullName>
    </submittedName>
</protein>
<sequence>MCRRVSHKRYIAGRVSSHSWIAGLPIPGFDARRQQGLRIPCAKVSLSRLRLWNLPRRPIRGFDMRLKIGALICLALAIIAGCVWVLGPGQAPESPLPAGAGSGEEKYSLTAEFPEVRDSYTLYRVVPAAITEEQVREVAERFGLSGEPGAMNKKTGASLLIDASKDPEEQVSVYAHSGAVAYHIPDLELPTEVTRQPDLPTDAEAEKIALAFLEKTGMQSPDARVVEVGVNQKQEVWKAGESEPEASYDVTKAVRFGRSLDGLPVYGDEFAVILGDGGEVVGLVKTWREVTPDGNASLRSSREAYEDLLAAKTVRPHGGGEYDQITIENVAIGYWMEPGGVVQDLVRPVYAFSGTAVRGGAPEPYIEYVFADAGE</sequence>
<dbReference type="KEGG" id="mbg:BN140_0067"/>
<keyword evidence="1" id="KW-0472">Membrane</keyword>
<accession>I7KX78</accession>
<dbReference type="BioCyc" id="MBOU1201294:BN140_RS00340-MONOMER"/>
<dbReference type="Proteomes" id="UP000009007">
    <property type="component" value="Chromosome I"/>
</dbReference>
<gene>
    <name evidence="2" type="ordered locus">BN140_0067</name>
</gene>
<dbReference type="PATRIC" id="fig|1201294.9.peg.79"/>
<keyword evidence="2" id="KW-0418">Kinase</keyword>
<proteinExistence type="predicted"/>
<dbReference type="GO" id="GO:0016301">
    <property type="term" value="F:kinase activity"/>
    <property type="evidence" value="ECO:0007669"/>
    <property type="project" value="UniProtKB-KW"/>
</dbReference>
<evidence type="ECO:0000313" key="3">
    <source>
        <dbReference type="Proteomes" id="UP000009007"/>
    </source>
</evidence>
<keyword evidence="3" id="KW-1185">Reference proteome</keyword>
<name>I7KX78_METBM</name>
<keyword evidence="1" id="KW-1133">Transmembrane helix</keyword>
<keyword evidence="1" id="KW-0812">Transmembrane</keyword>
<dbReference type="EMBL" id="HE964772">
    <property type="protein sequence ID" value="CCJ34990.1"/>
    <property type="molecule type" value="Genomic_DNA"/>
</dbReference>
<dbReference type="STRING" id="1201294.BN140_0067"/>
<dbReference type="AlphaFoldDB" id="I7KX78"/>